<dbReference type="Proteomes" id="UP000029981">
    <property type="component" value="Chromosome 1"/>
</dbReference>
<comment type="subcellular location">
    <subcellularLocation>
        <location evidence="4">Secreted</location>
        <location evidence="4">Extracellular space</location>
        <location evidence="4">Apoplast</location>
    </subcellularLocation>
</comment>
<dbReference type="GO" id="GO:0009699">
    <property type="term" value="P:phenylpropanoid biosynthetic process"/>
    <property type="evidence" value="ECO:0007669"/>
    <property type="project" value="UniProtKB-ARBA"/>
</dbReference>
<feature type="chain" id="PRO_5008190504" description="Dirigent protein" evidence="4">
    <location>
        <begin position="25"/>
        <end position="190"/>
    </location>
</feature>
<evidence type="ECO:0000256" key="2">
    <source>
        <dbReference type="ARBA" id="ARBA00011738"/>
    </source>
</evidence>
<dbReference type="InterPro" id="IPR044859">
    <property type="entry name" value="Allene_oxi_cyc_Dirigent"/>
</dbReference>
<evidence type="ECO:0000256" key="1">
    <source>
        <dbReference type="ARBA" id="ARBA00010746"/>
    </source>
</evidence>
<evidence type="ECO:0000256" key="3">
    <source>
        <dbReference type="ARBA" id="ARBA00022525"/>
    </source>
</evidence>
<dbReference type="InterPro" id="IPR004265">
    <property type="entry name" value="Dirigent"/>
</dbReference>
<proteinExistence type="inferred from homology"/>
<gene>
    <name evidence="5" type="ORF">Csa_1G015830</name>
</gene>
<dbReference type="OMA" id="EARTKWT"/>
<accession>A0A0A0LUT3</accession>
<reference evidence="5 6" key="2">
    <citation type="journal article" date="2009" name="PLoS ONE">
        <title>An integrated genetic and cytogenetic map of the cucumber genome.</title>
        <authorList>
            <person name="Ren Y."/>
            <person name="Zhang Z."/>
            <person name="Liu J."/>
            <person name="Staub J.E."/>
            <person name="Han Y."/>
            <person name="Cheng Z."/>
            <person name="Li X."/>
            <person name="Lu J."/>
            <person name="Miao H."/>
            <person name="Kang H."/>
            <person name="Xie B."/>
            <person name="Gu X."/>
            <person name="Wang X."/>
            <person name="Du Y."/>
            <person name="Jin W."/>
            <person name="Huang S."/>
        </authorList>
    </citation>
    <scope>NUCLEOTIDE SEQUENCE [LARGE SCALE GENOMIC DNA]</scope>
    <source>
        <strain evidence="6">cv. 9930</strain>
    </source>
</reference>
<feature type="signal peptide" evidence="4">
    <location>
        <begin position="1"/>
        <end position="24"/>
    </location>
</feature>
<reference evidence="5 6" key="1">
    <citation type="journal article" date="2009" name="Nat. Genet.">
        <title>The genome of the cucumber, Cucumis sativus L.</title>
        <authorList>
            <person name="Huang S."/>
            <person name="Li R."/>
            <person name="Zhang Z."/>
            <person name="Li L."/>
            <person name="Gu X."/>
            <person name="Fan W."/>
            <person name="Lucas W.J."/>
            <person name="Wang X."/>
            <person name="Xie B."/>
            <person name="Ni P."/>
            <person name="Ren Y."/>
            <person name="Zhu H."/>
            <person name="Li J."/>
            <person name="Lin K."/>
            <person name="Jin W."/>
            <person name="Fei Z."/>
            <person name="Li G."/>
            <person name="Staub J."/>
            <person name="Kilian A."/>
            <person name="van der Vossen E.A."/>
            <person name="Wu Y."/>
            <person name="Guo J."/>
            <person name="He J."/>
            <person name="Jia Z."/>
            <person name="Ren Y."/>
            <person name="Tian G."/>
            <person name="Lu Y."/>
            <person name="Ruan J."/>
            <person name="Qian W."/>
            <person name="Wang M."/>
            <person name="Huang Q."/>
            <person name="Li B."/>
            <person name="Xuan Z."/>
            <person name="Cao J."/>
            <person name="Asan"/>
            <person name="Wu Z."/>
            <person name="Zhang J."/>
            <person name="Cai Q."/>
            <person name="Bai Y."/>
            <person name="Zhao B."/>
            <person name="Han Y."/>
            <person name="Li Y."/>
            <person name="Li X."/>
            <person name="Wang S."/>
            <person name="Shi Q."/>
            <person name="Liu S."/>
            <person name="Cho W.K."/>
            <person name="Kim J.Y."/>
            <person name="Xu Y."/>
            <person name="Heller-Uszynska K."/>
            <person name="Miao H."/>
            <person name="Cheng Z."/>
            <person name="Zhang S."/>
            <person name="Wu J."/>
            <person name="Yang Y."/>
            <person name="Kang H."/>
            <person name="Li M."/>
            <person name="Liang H."/>
            <person name="Ren X."/>
            <person name="Shi Z."/>
            <person name="Wen M."/>
            <person name="Jian M."/>
            <person name="Yang H."/>
            <person name="Zhang G."/>
            <person name="Yang Z."/>
            <person name="Chen R."/>
            <person name="Liu S."/>
            <person name="Li J."/>
            <person name="Ma L."/>
            <person name="Liu H."/>
            <person name="Zhou Y."/>
            <person name="Zhao J."/>
            <person name="Fang X."/>
            <person name="Li G."/>
            <person name="Fang L."/>
            <person name="Li Y."/>
            <person name="Liu D."/>
            <person name="Zheng H."/>
            <person name="Zhang Y."/>
            <person name="Qin N."/>
            <person name="Li Z."/>
            <person name="Yang G."/>
            <person name="Yang S."/>
            <person name="Bolund L."/>
            <person name="Kristiansen K."/>
            <person name="Zheng H."/>
            <person name="Li S."/>
            <person name="Zhang X."/>
            <person name="Yang H."/>
            <person name="Wang J."/>
            <person name="Sun R."/>
            <person name="Zhang B."/>
            <person name="Jiang S."/>
            <person name="Wang J."/>
            <person name="Du Y."/>
            <person name="Li S."/>
        </authorList>
    </citation>
    <scope>NUCLEOTIDE SEQUENCE [LARGE SCALE GENOMIC DNA]</scope>
    <source>
        <strain evidence="6">cv. 9930</strain>
    </source>
</reference>
<evidence type="ECO:0000313" key="5">
    <source>
        <dbReference type="EMBL" id="KGN63791.1"/>
    </source>
</evidence>
<protein>
    <recommendedName>
        <fullName evidence="4">Dirigent protein</fullName>
    </recommendedName>
</protein>
<reference evidence="5 6" key="4">
    <citation type="journal article" date="2011" name="BMC Genomics">
        <title>RNA-Seq improves annotation of protein-coding genes in the cucumber genome.</title>
        <authorList>
            <person name="Li Z."/>
            <person name="Zhang Z."/>
            <person name="Yan P."/>
            <person name="Huang S."/>
            <person name="Fei Z."/>
            <person name="Lin K."/>
        </authorList>
    </citation>
    <scope>NUCLEOTIDE SEQUENCE [LARGE SCALE GENOMIC DNA]</scope>
    <source>
        <strain evidence="6">cv. 9930</strain>
    </source>
</reference>
<reference evidence="5 6" key="3">
    <citation type="journal article" date="2010" name="BMC Genomics">
        <title>Transcriptome sequencing and comparative analysis of cucumber flowers with different sex types.</title>
        <authorList>
            <person name="Guo S."/>
            <person name="Zheng Y."/>
            <person name="Joung J.G."/>
            <person name="Liu S."/>
            <person name="Zhang Z."/>
            <person name="Crasta O.R."/>
            <person name="Sobral B.W."/>
            <person name="Xu Y."/>
            <person name="Huang S."/>
            <person name="Fei Z."/>
        </authorList>
    </citation>
    <scope>NUCLEOTIDE SEQUENCE [LARGE SCALE GENOMIC DNA]</scope>
    <source>
        <strain evidence="6">cv. 9930</strain>
    </source>
</reference>
<comment type="function">
    <text evidence="4">Dirigent proteins impart stereoselectivity on the phenoxy radical-coupling reaction, yielding optically active lignans from two molecules of coniferyl alcohol in the biosynthesis of lignans, flavonolignans, and alkaloids and thus plays a central role in plant secondary metabolism.</text>
</comment>
<keyword evidence="3 4" id="KW-0964">Secreted</keyword>
<evidence type="ECO:0000313" key="6">
    <source>
        <dbReference type="Proteomes" id="UP000029981"/>
    </source>
</evidence>
<comment type="similarity">
    <text evidence="1 4">Belongs to the plant dirigent protein family.</text>
</comment>
<dbReference type="PANTHER" id="PTHR21495">
    <property type="entry name" value="NUCLEOPORIN-RELATED"/>
    <property type="match status" value="1"/>
</dbReference>
<evidence type="ECO:0000256" key="4">
    <source>
        <dbReference type="RuleBase" id="RU363099"/>
    </source>
</evidence>
<name>A0A0A0LUT3_CUCSA</name>
<comment type="subunit">
    <text evidence="2 4">Homodimer.</text>
</comment>
<dbReference type="OrthoDB" id="1864232at2759"/>
<dbReference type="STRING" id="3659.A0A0A0LUT3"/>
<keyword evidence="6" id="KW-1185">Reference proteome</keyword>
<organism evidence="5 6">
    <name type="scientific">Cucumis sativus</name>
    <name type="common">Cucumber</name>
    <dbReference type="NCBI Taxonomy" id="3659"/>
    <lineage>
        <taxon>Eukaryota</taxon>
        <taxon>Viridiplantae</taxon>
        <taxon>Streptophyta</taxon>
        <taxon>Embryophyta</taxon>
        <taxon>Tracheophyta</taxon>
        <taxon>Spermatophyta</taxon>
        <taxon>Magnoliopsida</taxon>
        <taxon>eudicotyledons</taxon>
        <taxon>Gunneridae</taxon>
        <taxon>Pentapetalae</taxon>
        <taxon>rosids</taxon>
        <taxon>fabids</taxon>
        <taxon>Cucurbitales</taxon>
        <taxon>Cucurbitaceae</taxon>
        <taxon>Benincaseae</taxon>
        <taxon>Cucumis</taxon>
    </lineage>
</organism>
<dbReference type="GO" id="GO:0048046">
    <property type="term" value="C:apoplast"/>
    <property type="evidence" value="ECO:0007669"/>
    <property type="project" value="UniProtKB-SubCell"/>
</dbReference>
<keyword evidence="4" id="KW-0052">Apoplast</keyword>
<dbReference type="eggNOG" id="ENOG502RXST">
    <property type="taxonomic scope" value="Eukaryota"/>
</dbReference>
<dbReference type="Gene3D" id="2.40.480.10">
    <property type="entry name" value="Allene oxide cyclase-like"/>
    <property type="match status" value="1"/>
</dbReference>
<sequence>MATKTMTINLCLILLSFGVSSTTATKSYARNIDPKSLKLNNKQHQKLTHLRLYWHDTVSGGRPSSVAVLPPLNNVTEFGQVNMFDNPLTAGPELGSQLVGRSQGFYAGAAQDQIGLLMAMNFAFTHGKYKGSSLTVIGRNHISDAVREMPVVGGSGKFRFGSGYALAKTHCLDPVTFDAVVEYNVYVLHY</sequence>
<keyword evidence="4" id="KW-0732">Signal</keyword>
<dbReference type="AlphaFoldDB" id="A0A0A0LUT3"/>
<dbReference type="EMBL" id="CM002922">
    <property type="protein sequence ID" value="KGN63791.1"/>
    <property type="molecule type" value="Genomic_DNA"/>
</dbReference>
<dbReference type="Gramene" id="KGN63791">
    <property type="protein sequence ID" value="KGN63791"/>
    <property type="gene ID" value="Csa_1G015830"/>
</dbReference>
<dbReference type="KEGG" id="csv:101223171"/>
<dbReference type="Pfam" id="PF03018">
    <property type="entry name" value="Dirigent"/>
    <property type="match status" value="1"/>
</dbReference>